<dbReference type="InterPro" id="IPR001633">
    <property type="entry name" value="EAL_dom"/>
</dbReference>
<evidence type="ECO:0000313" key="3">
    <source>
        <dbReference type="Proteomes" id="UP000319514"/>
    </source>
</evidence>
<dbReference type="Pfam" id="PF00563">
    <property type="entry name" value="EAL"/>
    <property type="match status" value="1"/>
</dbReference>
<organism evidence="2 3">
    <name type="scientific">Oryzihumus leptocrescens</name>
    <dbReference type="NCBI Taxonomy" id="297536"/>
    <lineage>
        <taxon>Bacteria</taxon>
        <taxon>Bacillati</taxon>
        <taxon>Actinomycetota</taxon>
        <taxon>Actinomycetes</taxon>
        <taxon>Micrococcales</taxon>
        <taxon>Intrasporangiaceae</taxon>
        <taxon>Oryzihumus</taxon>
    </lineage>
</organism>
<accession>A0A542ZM01</accession>
<name>A0A542ZM01_9MICO</name>
<dbReference type="RefSeq" id="WP_141789155.1">
    <property type="nucleotide sequence ID" value="NZ_VFOQ01000001.1"/>
</dbReference>
<evidence type="ECO:0000313" key="2">
    <source>
        <dbReference type="EMBL" id="TQL61358.1"/>
    </source>
</evidence>
<proteinExistence type="predicted"/>
<evidence type="ECO:0000259" key="1">
    <source>
        <dbReference type="PROSITE" id="PS50883"/>
    </source>
</evidence>
<dbReference type="InterPro" id="IPR019278">
    <property type="entry name" value="DICT_dom"/>
</dbReference>
<gene>
    <name evidence="2" type="ORF">FB474_2767</name>
</gene>
<dbReference type="EMBL" id="VFOQ01000001">
    <property type="protein sequence ID" value="TQL61358.1"/>
    <property type="molecule type" value="Genomic_DNA"/>
</dbReference>
<keyword evidence="3" id="KW-1185">Reference proteome</keyword>
<feature type="domain" description="EAL" evidence="1">
    <location>
        <begin position="65"/>
        <end position="307"/>
    </location>
</feature>
<protein>
    <submittedName>
        <fullName evidence="2">EAL domain-containing protein (Putative c-di-GMP-specific phosphodiesterase class I)</fullName>
    </submittedName>
</protein>
<dbReference type="PANTHER" id="PTHR33121:SF76">
    <property type="entry name" value="SIGNALING PROTEIN"/>
    <property type="match status" value="1"/>
</dbReference>
<dbReference type="PANTHER" id="PTHR33121">
    <property type="entry name" value="CYCLIC DI-GMP PHOSPHODIESTERASE PDEF"/>
    <property type="match status" value="1"/>
</dbReference>
<dbReference type="Pfam" id="PF10069">
    <property type="entry name" value="DICT"/>
    <property type="match status" value="1"/>
</dbReference>
<dbReference type="InterPro" id="IPR050706">
    <property type="entry name" value="Cyclic-di-GMP_PDE-like"/>
</dbReference>
<dbReference type="InterPro" id="IPR035919">
    <property type="entry name" value="EAL_sf"/>
</dbReference>
<dbReference type="OrthoDB" id="3278016at2"/>
<dbReference type="SMART" id="SM00052">
    <property type="entry name" value="EAL"/>
    <property type="match status" value="1"/>
</dbReference>
<dbReference type="Proteomes" id="UP000319514">
    <property type="component" value="Unassembled WGS sequence"/>
</dbReference>
<dbReference type="GO" id="GO:0071111">
    <property type="term" value="F:cyclic-guanylate-specific phosphodiesterase activity"/>
    <property type="evidence" value="ECO:0007669"/>
    <property type="project" value="InterPro"/>
</dbReference>
<dbReference type="AlphaFoldDB" id="A0A542ZM01"/>
<dbReference type="SUPFAM" id="SSF141868">
    <property type="entry name" value="EAL domain-like"/>
    <property type="match status" value="1"/>
</dbReference>
<sequence>MTHLHAAPSPDLAEGPDVADVVRSGAFSTRVQPVVECESGRLVGYEAVQRVEGDSTLSDPIALTEAVAAHPAADVVRSGAFSTRVQPVVECESGRLVGYEAVQRVEGDSTLSDPIALTEAVAAHPAAGELDTARRRHAMEAVAALGFGHSDYTRVFLDACAESFETLPDDDWLRERLVLQLDSLRVLTHPATSLRVAEQARRHGWTVALRAVGATPATLATLPLLDPEVVRLDASVLHSRDLRHQADVLHAVRAHTAATGSLVLAEGVTTPADEGTVRMLGAHLAAGPLYDPHGERAGARGGLTAMLGGRAAALLETHDSPYTLVTRKHSPRMADKRFLVELSKTLEAQALDADGAAIVLSSFQDVRHLTPSTIGRYEQLSRTGSLVAMLGTGVDTPPVAGARHAPLDPADPLQREWTLVVITPTWATLLTAHDFGDTGRPEGDRRFNFVLTHDRDLAVAASRSLLSRVWEGHQDPRPRRVGRRRRMVS</sequence>
<dbReference type="Gene3D" id="3.20.20.450">
    <property type="entry name" value="EAL domain"/>
    <property type="match status" value="1"/>
</dbReference>
<reference evidence="2 3" key="1">
    <citation type="submission" date="2019-06" db="EMBL/GenBank/DDBJ databases">
        <title>Sequencing the genomes of 1000 actinobacteria strains.</title>
        <authorList>
            <person name="Klenk H.-P."/>
        </authorList>
    </citation>
    <scope>NUCLEOTIDE SEQUENCE [LARGE SCALE GENOMIC DNA]</scope>
    <source>
        <strain evidence="2 3">DSM 18082</strain>
    </source>
</reference>
<dbReference type="PROSITE" id="PS50883">
    <property type="entry name" value="EAL"/>
    <property type="match status" value="1"/>
</dbReference>
<comment type="caution">
    <text evidence="2">The sequence shown here is derived from an EMBL/GenBank/DDBJ whole genome shotgun (WGS) entry which is preliminary data.</text>
</comment>